<dbReference type="AlphaFoldDB" id="A0A1F5JG86"/>
<comment type="caution">
    <text evidence="1">The sequence shown here is derived from an EMBL/GenBank/DDBJ whole genome shotgun (WGS) entry which is preliminary data.</text>
</comment>
<gene>
    <name evidence="1" type="ORF">A2867_01395</name>
</gene>
<organism evidence="1 2">
    <name type="scientific">Candidatus Daviesbacteria bacterium RIFCSPHIGHO2_01_FULL_40_11</name>
    <dbReference type="NCBI Taxonomy" id="1797762"/>
    <lineage>
        <taxon>Bacteria</taxon>
        <taxon>Candidatus Daviesiibacteriota</taxon>
    </lineage>
</organism>
<evidence type="ECO:0000313" key="2">
    <source>
        <dbReference type="Proteomes" id="UP000177555"/>
    </source>
</evidence>
<evidence type="ECO:0000313" key="1">
    <source>
        <dbReference type="EMBL" id="OGE27510.1"/>
    </source>
</evidence>
<dbReference type="EMBL" id="MFCP01000037">
    <property type="protein sequence ID" value="OGE27510.1"/>
    <property type="molecule type" value="Genomic_DNA"/>
</dbReference>
<proteinExistence type="predicted"/>
<reference evidence="1 2" key="1">
    <citation type="journal article" date="2016" name="Nat. Commun.">
        <title>Thousands of microbial genomes shed light on interconnected biogeochemical processes in an aquifer system.</title>
        <authorList>
            <person name="Anantharaman K."/>
            <person name="Brown C.T."/>
            <person name="Hug L.A."/>
            <person name="Sharon I."/>
            <person name="Castelle C.J."/>
            <person name="Probst A.J."/>
            <person name="Thomas B.C."/>
            <person name="Singh A."/>
            <person name="Wilkins M.J."/>
            <person name="Karaoz U."/>
            <person name="Brodie E.L."/>
            <person name="Williams K.H."/>
            <person name="Hubbard S.S."/>
            <person name="Banfield J.F."/>
        </authorList>
    </citation>
    <scope>NUCLEOTIDE SEQUENCE [LARGE SCALE GENOMIC DNA]</scope>
</reference>
<name>A0A1F5JG86_9BACT</name>
<sequence length="131" mass="15217">MSPQERAEQRRQNFEADAFAWGLLNPDMTTPIEDPVGKLEKAIKSYSDSKGWKEFWEQGRDWEPKYPWKAPAVFSVISRLISTEGDSSNRLTLTEQLLLHAGIRRVVAPTFRERIQDRLYLLVVQAVSRLR</sequence>
<protein>
    <submittedName>
        <fullName evidence="1">Uncharacterized protein</fullName>
    </submittedName>
</protein>
<accession>A0A1F5JG86</accession>
<dbReference type="Proteomes" id="UP000177555">
    <property type="component" value="Unassembled WGS sequence"/>
</dbReference>